<feature type="transmembrane region" description="Helical" evidence="1">
    <location>
        <begin position="53"/>
        <end position="75"/>
    </location>
</feature>
<keyword evidence="1" id="KW-0472">Membrane</keyword>
<keyword evidence="1" id="KW-1133">Transmembrane helix</keyword>
<feature type="transmembrane region" description="Helical" evidence="1">
    <location>
        <begin position="6"/>
        <end position="25"/>
    </location>
</feature>
<comment type="caution">
    <text evidence="3">The sequence shown here is derived from an EMBL/GenBank/DDBJ whole genome shotgun (WGS) entry which is preliminary data.</text>
</comment>
<dbReference type="Proteomes" id="UP001596405">
    <property type="component" value="Unassembled WGS sequence"/>
</dbReference>
<proteinExistence type="predicted"/>
<evidence type="ECO:0000313" key="4">
    <source>
        <dbReference type="Proteomes" id="UP001596405"/>
    </source>
</evidence>
<reference evidence="4" key="1">
    <citation type="journal article" date="2019" name="Int. J. Syst. Evol. Microbiol.">
        <title>The Global Catalogue of Microorganisms (GCM) 10K type strain sequencing project: providing services to taxonomists for standard genome sequencing and annotation.</title>
        <authorList>
            <consortium name="The Broad Institute Genomics Platform"/>
            <consortium name="The Broad Institute Genome Sequencing Center for Infectious Disease"/>
            <person name="Wu L."/>
            <person name="Ma J."/>
        </authorList>
    </citation>
    <scope>NUCLEOTIDE SEQUENCE [LARGE SCALE GENOMIC DNA]</scope>
    <source>
        <strain evidence="4">CGMCC 4.7393</strain>
    </source>
</reference>
<gene>
    <name evidence="3" type="ORF">ACFQHR_00790</name>
</gene>
<evidence type="ECO:0000256" key="1">
    <source>
        <dbReference type="SAM" id="Phobius"/>
    </source>
</evidence>
<evidence type="ECO:0000313" key="3">
    <source>
        <dbReference type="EMBL" id="MFC6996133.1"/>
    </source>
</evidence>
<sequence length="644" mass="72265">MLLLLAGFATATSFLIIIHFFGLRLRQKLEFSHIQFLAALNAQTRSVRKVNNILLLVLRILFIVSALAAFLLYFFQKEENQLSSSTIMNVVVDDTWSMQGELAGEQVSKESQAKRDAKKLLINQTQSSSSPAQPLLLEEQPGRGSFKSVVNLIQGSVIEGQRGNTFFFSDFQKSEFSESVLDEISKSKSVVLVPYPSEGPNIYIDSVWLDQPVITPQSNIKLWIRVAASLQNENSQVTVQVKEGDALLGTTQVLLETGQKRIVDFDLSVAEESKKLVLDVNDPLNDYDNKFYIILPKPSTVPLKITPSLPESHPVLQAYKQEPAFKFTKGTTDTSALWVMEGGMNNDRAEEAIQWLQEGKSLLVLPNTGGQQNLADFLSKIGLKGIRATAAEEQSKELRAPDMSDHFFRNIFEKEVRNFKMPAASPVLTWNSSYHTILRFKDNSPFLSTFKVGNGEVHIFSAQLSKGSSFSSHPLFVPVLYQLTLNSINTDKLAYQPVNDRIEINLPNVKQSQEPYKLEGNDGTFIPQQMISQNILQLELPEQVREPGFFKVLRAGQVVDVIALNIPRSQSKVEYFSAEELRDQMAKRNSEVKVMERNARVPLQKQLQNNQSTTSLWKYCLILCLLCLAVEAVVLSAKKRGSLI</sequence>
<dbReference type="InterPro" id="IPR024163">
    <property type="entry name" value="Aerotolerance_reg_N"/>
</dbReference>
<protein>
    <submittedName>
        <fullName evidence="3">BatA domain-containing protein</fullName>
    </submittedName>
</protein>
<name>A0ABW2DGH2_9BACT</name>
<dbReference type="RefSeq" id="WP_066626143.1">
    <property type="nucleotide sequence ID" value="NZ_JBHSYQ010000002.1"/>
</dbReference>
<dbReference type="EMBL" id="JBHSYQ010000002">
    <property type="protein sequence ID" value="MFC6996133.1"/>
    <property type="molecule type" value="Genomic_DNA"/>
</dbReference>
<keyword evidence="1" id="KW-0812">Transmembrane</keyword>
<dbReference type="Pfam" id="PF07584">
    <property type="entry name" value="BatA"/>
    <property type="match status" value="1"/>
</dbReference>
<dbReference type="PANTHER" id="PTHR37464:SF1">
    <property type="entry name" value="BLL2463 PROTEIN"/>
    <property type="match status" value="1"/>
</dbReference>
<organism evidence="3 4">
    <name type="scientific">Rufibacter roseus</name>
    <dbReference type="NCBI Taxonomy" id="1567108"/>
    <lineage>
        <taxon>Bacteria</taxon>
        <taxon>Pseudomonadati</taxon>
        <taxon>Bacteroidota</taxon>
        <taxon>Cytophagia</taxon>
        <taxon>Cytophagales</taxon>
        <taxon>Hymenobacteraceae</taxon>
        <taxon>Rufibacter</taxon>
    </lineage>
</organism>
<keyword evidence="4" id="KW-1185">Reference proteome</keyword>
<feature type="domain" description="Aerotolerance regulator N-terminal" evidence="2">
    <location>
        <begin position="4"/>
        <end position="70"/>
    </location>
</feature>
<accession>A0ABW2DGH2</accession>
<dbReference type="PANTHER" id="PTHR37464">
    <property type="entry name" value="BLL2463 PROTEIN"/>
    <property type="match status" value="1"/>
</dbReference>
<evidence type="ECO:0000259" key="2">
    <source>
        <dbReference type="Pfam" id="PF07584"/>
    </source>
</evidence>